<name>A0AAV4YCQ6_CAEEX</name>
<keyword evidence="2" id="KW-1185">Reference proteome</keyword>
<dbReference type="Proteomes" id="UP001054945">
    <property type="component" value="Unassembled WGS sequence"/>
</dbReference>
<sequence>MRRICSAGGSLHLPLVWKKLIGANRRHYSLSVRDFEMRTTTAWNIISAYSHRGSIVLQQISKNQEGHAKILAPPLPLLTLLRTPRSYASSGSFIDFRTLSRLISSSTTHP</sequence>
<dbReference type="AlphaFoldDB" id="A0AAV4YCQ6"/>
<protein>
    <submittedName>
        <fullName evidence="1">Uncharacterized protein</fullName>
    </submittedName>
</protein>
<evidence type="ECO:0000313" key="2">
    <source>
        <dbReference type="Proteomes" id="UP001054945"/>
    </source>
</evidence>
<organism evidence="1 2">
    <name type="scientific">Caerostris extrusa</name>
    <name type="common">Bark spider</name>
    <name type="synonym">Caerostris bankana</name>
    <dbReference type="NCBI Taxonomy" id="172846"/>
    <lineage>
        <taxon>Eukaryota</taxon>
        <taxon>Metazoa</taxon>
        <taxon>Ecdysozoa</taxon>
        <taxon>Arthropoda</taxon>
        <taxon>Chelicerata</taxon>
        <taxon>Arachnida</taxon>
        <taxon>Araneae</taxon>
        <taxon>Araneomorphae</taxon>
        <taxon>Entelegynae</taxon>
        <taxon>Araneoidea</taxon>
        <taxon>Araneidae</taxon>
        <taxon>Caerostris</taxon>
    </lineage>
</organism>
<reference evidence="1 2" key="1">
    <citation type="submission" date="2021-06" db="EMBL/GenBank/DDBJ databases">
        <title>Caerostris extrusa draft genome.</title>
        <authorList>
            <person name="Kono N."/>
            <person name="Arakawa K."/>
        </authorList>
    </citation>
    <scope>NUCLEOTIDE SEQUENCE [LARGE SCALE GENOMIC DNA]</scope>
</reference>
<dbReference type="EMBL" id="BPLR01019016">
    <property type="protein sequence ID" value="GIZ03952.1"/>
    <property type="molecule type" value="Genomic_DNA"/>
</dbReference>
<comment type="caution">
    <text evidence="1">The sequence shown here is derived from an EMBL/GenBank/DDBJ whole genome shotgun (WGS) entry which is preliminary data.</text>
</comment>
<gene>
    <name evidence="1" type="ORF">CEXT_489081</name>
</gene>
<proteinExistence type="predicted"/>
<evidence type="ECO:0000313" key="1">
    <source>
        <dbReference type="EMBL" id="GIZ03952.1"/>
    </source>
</evidence>
<accession>A0AAV4YCQ6</accession>